<dbReference type="PANTHER" id="PTHR31602">
    <property type="entry name" value="GROWTH-REGULATING FACTOR 5"/>
    <property type="match status" value="1"/>
</dbReference>
<accession>A0A059Q2Z1</accession>
<name>A0A059Q2Z1_9POAL</name>
<evidence type="ECO:0000256" key="6">
    <source>
        <dbReference type="SAM" id="MobiDB-lite"/>
    </source>
</evidence>
<feature type="short sequence motif" description="Bipartite nuclear localization signal" evidence="4">
    <location>
        <begin position="123"/>
        <end position="130"/>
    </location>
</feature>
<dbReference type="EMBL" id="KF184748">
    <property type="protein sequence ID" value="AGT16676.1"/>
    <property type="molecule type" value="Genomic_DNA"/>
</dbReference>
<evidence type="ECO:0000256" key="3">
    <source>
        <dbReference type="ARBA" id="ARBA00023242"/>
    </source>
</evidence>
<reference evidence="9" key="1">
    <citation type="submission" date="2013-05" db="EMBL/GenBank/DDBJ databases">
        <title>Building the sugarcane genome for biotechnology and identifying evolutionary trends.</title>
        <authorList>
            <person name="De Setta N."/>
            <person name="Monteiro-Vitorello C.B."/>
            <person name="Metcalfe C.J."/>
            <person name="Cruz G.M.Q."/>
            <person name="Del Bem L.E."/>
            <person name="Vicentini R."/>
            <person name="Nogueira F.T.S."/>
            <person name="Campos R.A."/>
            <person name="Nunes S.L."/>
            <person name="Turrini P.C.G."/>
            <person name="Vieira A.P."/>
            <person name="Cruz E.A.O."/>
            <person name="Correa T.C.S."/>
            <person name="Hotta C.T."/>
            <person name="de Mello-Varani A."/>
            <person name="Vautrin S."/>
            <person name="Trindade A.S."/>
            <person name="Vilela M.M."/>
            <person name="Horta C.L."/>
            <person name="Sato P.M."/>
            <person name="de Andrade R.F."/>
            <person name="Nishiyama M.Y."/>
            <person name="Cardoso-Silva C.B."/>
            <person name="Scortecci K.C."/>
            <person name="Garcia A.A.F."/>
            <person name="Carneiro M.S."/>
            <person name="Kim C."/>
            <person name="Paterson A.H."/>
            <person name="Berges H."/>
            <person name="D'Hont A."/>
            <person name="de-Souza A.P."/>
            <person name="Souza G.M."/>
            <person name="Vincentz M."/>
            <person name="Kitajima J.P."/>
            <person name="Van Sluys M.-A."/>
        </authorList>
    </citation>
    <scope>NUCLEOTIDE SEQUENCE</scope>
</reference>
<feature type="region of interest" description="Disordered" evidence="6">
    <location>
        <begin position="117"/>
        <end position="174"/>
    </location>
</feature>
<dbReference type="InterPro" id="IPR014977">
    <property type="entry name" value="WRC_dom"/>
</dbReference>
<evidence type="ECO:0000256" key="2">
    <source>
        <dbReference type="ARBA" id="ARBA00008122"/>
    </source>
</evidence>
<feature type="domain" description="QLQ" evidence="7">
    <location>
        <begin position="19"/>
        <end position="54"/>
    </location>
</feature>
<dbReference type="PROSITE" id="PS51667">
    <property type="entry name" value="WRC"/>
    <property type="match status" value="1"/>
</dbReference>
<dbReference type="Pfam" id="PF08880">
    <property type="entry name" value="QLQ"/>
    <property type="match status" value="1"/>
</dbReference>
<dbReference type="SMART" id="SM00951">
    <property type="entry name" value="QLQ"/>
    <property type="match status" value="1"/>
</dbReference>
<dbReference type="AlphaFoldDB" id="A0A059Q2Z1"/>
<evidence type="ECO:0000256" key="1">
    <source>
        <dbReference type="ARBA" id="ARBA00004123"/>
    </source>
</evidence>
<feature type="compositionally biased region" description="Basic residues" evidence="6">
    <location>
        <begin position="120"/>
        <end position="129"/>
    </location>
</feature>
<keyword evidence="5" id="KW-0010">Activator</keyword>
<dbReference type="GO" id="GO:0005524">
    <property type="term" value="F:ATP binding"/>
    <property type="evidence" value="ECO:0007669"/>
    <property type="project" value="UniProtKB-UniRule"/>
</dbReference>
<feature type="domain" description="WRC" evidence="8">
    <location>
        <begin position="90"/>
        <end position="134"/>
    </location>
</feature>
<comment type="similarity">
    <text evidence="2 5">Belongs to the GRF family.</text>
</comment>
<evidence type="ECO:0000256" key="5">
    <source>
        <dbReference type="RuleBase" id="RU367127"/>
    </source>
</evidence>
<sequence length="399" mass="43272">MMMMSGRAGGGATTAGRYPFTASQWQELEHQALIYKCLASGKPIPSYLMPPLRRILDSALATSPSLAFPPQPSLGWGCFGMGFTRKPDEDPEPGRCRRTDGKKWRCSKEAYPDSKYCEKHMHRGKNRSRKPVEMSLATPAPPASAASSATSATATAATTTSSPAPSYHHRPAPAAHDAAPYHALYGGGGSPYSASSARPAGGAGAYHHHAHLSPFHLHLETTHPHPPPSYYSVDQRDYAYGHATKEVVGEHAFFSDGGAAERDRQHAAGQWQFKQLGMDTKPSPTSLFPIAGYGNNGAASPYGVDLGAKEDDEEERRRQQQQHCFVLGADLRLERPSGHDAAPAQKPLRPFFDEWPHEKGNKAGSWMGLDGETQLSMSIPMAANDLPVASRYRNGAHYE</sequence>
<feature type="short sequence motif" description="Bipartite nuclear localization signal" evidence="4">
    <location>
        <begin position="95"/>
        <end position="105"/>
    </location>
</feature>
<dbReference type="InterPro" id="IPR014978">
    <property type="entry name" value="Gln-Leu-Gln_QLQ"/>
</dbReference>
<keyword evidence="5" id="KW-0804">Transcription</keyword>
<comment type="domain">
    <text evidence="5">The QLQ domain and WRC domain may be involved in protein-protein interaction and DNA-binding, respectively.</text>
</comment>
<keyword evidence="3 4" id="KW-0539">Nucleus</keyword>
<dbReference type="GO" id="GO:0032502">
    <property type="term" value="P:developmental process"/>
    <property type="evidence" value="ECO:0007669"/>
    <property type="project" value="InterPro"/>
</dbReference>
<comment type="subcellular location">
    <subcellularLocation>
        <location evidence="1 4 5">Nucleus</location>
    </subcellularLocation>
</comment>
<evidence type="ECO:0000259" key="8">
    <source>
        <dbReference type="PROSITE" id="PS51667"/>
    </source>
</evidence>
<organism evidence="9">
    <name type="scientific">Saccharum hybrid cultivar R570</name>
    <dbReference type="NCBI Taxonomy" id="131158"/>
    <lineage>
        <taxon>Eukaryota</taxon>
        <taxon>Viridiplantae</taxon>
        <taxon>Streptophyta</taxon>
        <taxon>Embryophyta</taxon>
        <taxon>Tracheophyta</taxon>
        <taxon>Spermatophyta</taxon>
        <taxon>Magnoliopsida</taxon>
        <taxon>Liliopsida</taxon>
        <taxon>Poales</taxon>
        <taxon>Poaceae</taxon>
        <taxon>PACMAD clade</taxon>
        <taxon>Panicoideae</taxon>
        <taxon>Andropogonodae</taxon>
        <taxon>Andropogoneae</taxon>
        <taxon>Saccharinae</taxon>
        <taxon>Saccharum</taxon>
        <taxon>Saccharum officinarum species complex</taxon>
    </lineage>
</organism>
<comment type="function">
    <text evidence="5">Transcription activator.</text>
</comment>
<dbReference type="InterPro" id="IPR031137">
    <property type="entry name" value="GRF"/>
</dbReference>
<evidence type="ECO:0000313" key="9">
    <source>
        <dbReference type="EMBL" id="AGT16676.1"/>
    </source>
</evidence>
<dbReference type="GO" id="GO:0006355">
    <property type="term" value="P:regulation of DNA-templated transcription"/>
    <property type="evidence" value="ECO:0007669"/>
    <property type="project" value="InterPro"/>
</dbReference>
<gene>
    <name evidence="9" type="ORF">SHCRBa_035_B09_R_250</name>
</gene>
<evidence type="ECO:0000256" key="4">
    <source>
        <dbReference type="PROSITE-ProRule" id="PRU01002"/>
    </source>
</evidence>
<dbReference type="GO" id="GO:0006351">
    <property type="term" value="P:DNA-templated transcription"/>
    <property type="evidence" value="ECO:0007669"/>
    <property type="project" value="UniProtKB-UniRule"/>
</dbReference>
<proteinExistence type="inferred from homology"/>
<evidence type="ECO:0000259" key="7">
    <source>
        <dbReference type="PROSITE" id="PS51666"/>
    </source>
</evidence>
<dbReference type="PANTHER" id="PTHR31602:SF46">
    <property type="entry name" value="GROWTH-REGULATING FACTOR 6"/>
    <property type="match status" value="1"/>
</dbReference>
<dbReference type="Pfam" id="PF08879">
    <property type="entry name" value="WRC"/>
    <property type="match status" value="1"/>
</dbReference>
<dbReference type="GO" id="GO:0005634">
    <property type="term" value="C:nucleus"/>
    <property type="evidence" value="ECO:0007669"/>
    <property type="project" value="UniProtKB-SubCell"/>
</dbReference>
<dbReference type="PROSITE" id="PS51666">
    <property type="entry name" value="QLQ"/>
    <property type="match status" value="1"/>
</dbReference>
<keyword evidence="5" id="KW-0805">Transcription regulation</keyword>
<protein>
    <recommendedName>
        <fullName evidence="5">Growth-regulating factor</fullName>
    </recommendedName>
</protein>
<feature type="compositionally biased region" description="Low complexity" evidence="6">
    <location>
        <begin position="143"/>
        <end position="174"/>
    </location>
</feature>